<keyword evidence="2" id="KW-1003">Cell membrane</keyword>
<dbReference type="PANTHER" id="PTHR43370">
    <property type="entry name" value="SUGAR ABC TRANSPORTER INTEGRAL MEMBRANE PROTEIN-RELATED"/>
    <property type="match status" value="1"/>
</dbReference>
<evidence type="ECO:0000256" key="5">
    <source>
        <dbReference type="ARBA" id="ARBA00023136"/>
    </source>
</evidence>
<evidence type="ECO:0000313" key="7">
    <source>
        <dbReference type="EMBL" id="MFC4334689.1"/>
    </source>
</evidence>
<evidence type="ECO:0000256" key="1">
    <source>
        <dbReference type="ARBA" id="ARBA00004651"/>
    </source>
</evidence>
<dbReference type="InterPro" id="IPR001851">
    <property type="entry name" value="ABC_transp_permease"/>
</dbReference>
<feature type="transmembrane region" description="Helical" evidence="6">
    <location>
        <begin position="270"/>
        <end position="287"/>
    </location>
</feature>
<dbReference type="CDD" id="cd06580">
    <property type="entry name" value="TM_PBP1_transp_TpRbsC_like"/>
    <property type="match status" value="1"/>
</dbReference>
<feature type="transmembrane region" description="Helical" evidence="6">
    <location>
        <begin position="150"/>
        <end position="170"/>
    </location>
</feature>
<comment type="caution">
    <text evidence="7">The sequence shown here is derived from an EMBL/GenBank/DDBJ whole genome shotgun (WGS) entry which is preliminary data.</text>
</comment>
<feature type="transmembrane region" description="Helical" evidence="6">
    <location>
        <begin position="203"/>
        <end position="224"/>
    </location>
</feature>
<dbReference type="Pfam" id="PF02653">
    <property type="entry name" value="BPD_transp_2"/>
    <property type="match status" value="1"/>
</dbReference>
<dbReference type="RefSeq" id="WP_380618632.1">
    <property type="nucleotide sequence ID" value="NZ_JBHSDK010000008.1"/>
</dbReference>
<feature type="transmembrane region" description="Helical" evidence="6">
    <location>
        <begin position="177"/>
        <end position="197"/>
    </location>
</feature>
<gene>
    <name evidence="7" type="ORF">ACFPET_05710</name>
</gene>
<evidence type="ECO:0000256" key="6">
    <source>
        <dbReference type="SAM" id="Phobius"/>
    </source>
</evidence>
<dbReference type="EMBL" id="JBHSDK010000008">
    <property type="protein sequence ID" value="MFC4334689.1"/>
    <property type="molecule type" value="Genomic_DNA"/>
</dbReference>
<feature type="transmembrane region" description="Helical" evidence="6">
    <location>
        <begin position="123"/>
        <end position="144"/>
    </location>
</feature>
<dbReference type="PANTHER" id="PTHR43370:SF1">
    <property type="entry name" value="GUANOSINE ABC TRANSPORTER PERMEASE PROTEIN NUPQ"/>
    <property type="match status" value="1"/>
</dbReference>
<feature type="transmembrane region" description="Helical" evidence="6">
    <location>
        <begin position="64"/>
        <end position="86"/>
    </location>
</feature>
<accession>A0ABV8TV82</accession>
<organism evidence="7 8">
    <name type="scientific">Salininema proteolyticum</name>
    <dbReference type="NCBI Taxonomy" id="1607685"/>
    <lineage>
        <taxon>Bacteria</taxon>
        <taxon>Bacillati</taxon>
        <taxon>Actinomycetota</taxon>
        <taxon>Actinomycetes</taxon>
        <taxon>Glycomycetales</taxon>
        <taxon>Glycomycetaceae</taxon>
        <taxon>Salininema</taxon>
    </lineage>
</organism>
<evidence type="ECO:0000256" key="2">
    <source>
        <dbReference type="ARBA" id="ARBA00022475"/>
    </source>
</evidence>
<reference evidence="8" key="1">
    <citation type="journal article" date="2019" name="Int. J. Syst. Evol. Microbiol.">
        <title>The Global Catalogue of Microorganisms (GCM) 10K type strain sequencing project: providing services to taxonomists for standard genome sequencing and annotation.</title>
        <authorList>
            <consortium name="The Broad Institute Genomics Platform"/>
            <consortium name="The Broad Institute Genome Sequencing Center for Infectious Disease"/>
            <person name="Wu L."/>
            <person name="Ma J."/>
        </authorList>
    </citation>
    <scope>NUCLEOTIDE SEQUENCE [LARGE SCALE GENOMIC DNA]</scope>
    <source>
        <strain evidence="8">IBRC-M 10908</strain>
    </source>
</reference>
<keyword evidence="8" id="KW-1185">Reference proteome</keyword>
<feature type="transmembrane region" description="Helical" evidence="6">
    <location>
        <begin position="25"/>
        <end position="44"/>
    </location>
</feature>
<keyword evidence="5 6" id="KW-0472">Membrane</keyword>
<protein>
    <submittedName>
        <fullName evidence="7">ABC transporter permease</fullName>
    </submittedName>
</protein>
<feature type="transmembrane region" description="Helical" evidence="6">
    <location>
        <begin position="367"/>
        <end position="385"/>
    </location>
</feature>
<feature type="transmembrane region" description="Helical" evidence="6">
    <location>
        <begin position="397"/>
        <end position="419"/>
    </location>
</feature>
<evidence type="ECO:0000256" key="4">
    <source>
        <dbReference type="ARBA" id="ARBA00022989"/>
    </source>
</evidence>
<evidence type="ECO:0000256" key="3">
    <source>
        <dbReference type="ARBA" id="ARBA00022692"/>
    </source>
</evidence>
<name>A0ABV8TV82_9ACTN</name>
<sequence>MTVTENRPELERPAAQNGTGTHPKAGVMLLALGVLFGLAAYLWADSDRTTAYTLGQTVSARWEADTLTVVLVLSAVAAAIGVAFLVGIPKTLYKIGIGVALLALVVGAISWAMPPGAAIPVEFLLAGTLFQALPYIFGALAGVVSERSGVINIGIEAQFLTGAFTAALIASITDNAYFGMAAAAVSGMLSTLLLAWLATRFAVNQVVTGVILNLLAVGLTGFLYERVMRQDNSLNVSHGVPSMTGFWDSIGLGFLTDIPVLGPVLFRQNIFVYIAIAAVFVLWFLLFRTRWGLRTRSVGEHPAASDSVGINVNRLRFWNVTCAGALSGFGGAFFTIANSVGFTKNMTAGLGFVALAVMIVGRWNPIGVLAGALVFGFFTALATYLNSVDGNVIPTEFLSMLPYAVTLVVVAGLIGKAVAPKADGTPYQPGDK</sequence>
<proteinExistence type="predicted"/>
<keyword evidence="4 6" id="KW-1133">Transmembrane helix</keyword>
<dbReference type="Proteomes" id="UP001595823">
    <property type="component" value="Unassembled WGS sequence"/>
</dbReference>
<keyword evidence="3 6" id="KW-0812">Transmembrane</keyword>
<comment type="subcellular location">
    <subcellularLocation>
        <location evidence="1">Cell membrane</location>
        <topology evidence="1">Multi-pass membrane protein</topology>
    </subcellularLocation>
</comment>
<feature type="transmembrane region" description="Helical" evidence="6">
    <location>
        <begin position="317"/>
        <end position="336"/>
    </location>
</feature>
<feature type="transmembrane region" description="Helical" evidence="6">
    <location>
        <begin position="92"/>
        <end position="111"/>
    </location>
</feature>
<evidence type="ECO:0000313" key="8">
    <source>
        <dbReference type="Proteomes" id="UP001595823"/>
    </source>
</evidence>